<gene>
    <name evidence="2" type="ORF">CDAR_102861</name>
</gene>
<protein>
    <submittedName>
        <fullName evidence="2">Uncharacterized protein</fullName>
    </submittedName>
</protein>
<organism evidence="2 3">
    <name type="scientific">Caerostris darwini</name>
    <dbReference type="NCBI Taxonomy" id="1538125"/>
    <lineage>
        <taxon>Eukaryota</taxon>
        <taxon>Metazoa</taxon>
        <taxon>Ecdysozoa</taxon>
        <taxon>Arthropoda</taxon>
        <taxon>Chelicerata</taxon>
        <taxon>Arachnida</taxon>
        <taxon>Araneae</taxon>
        <taxon>Araneomorphae</taxon>
        <taxon>Entelegynae</taxon>
        <taxon>Araneoidea</taxon>
        <taxon>Araneidae</taxon>
        <taxon>Caerostris</taxon>
    </lineage>
</organism>
<name>A0AAV4WSV9_9ARAC</name>
<reference evidence="2 3" key="1">
    <citation type="submission" date="2021-06" db="EMBL/GenBank/DDBJ databases">
        <title>Caerostris darwini draft genome.</title>
        <authorList>
            <person name="Kono N."/>
            <person name="Arakawa K."/>
        </authorList>
    </citation>
    <scope>NUCLEOTIDE SEQUENCE [LARGE SCALE GENOMIC DNA]</scope>
</reference>
<evidence type="ECO:0000313" key="3">
    <source>
        <dbReference type="Proteomes" id="UP001054837"/>
    </source>
</evidence>
<sequence length="138" mass="16000">MRILAKQVRKKLITIIKSLKLRRNLQKIRRFRQITVSQTEASLKDKSTQVVVEKTDKCSQTRCVPLNERSVQTCNNTQSTIRETQTYSHLTTEIEKRTPPENIRFCVPSNRYSSTTPSTSKKNSLQTETRSGDSKKRK</sequence>
<evidence type="ECO:0000313" key="2">
    <source>
        <dbReference type="EMBL" id="GIY86001.1"/>
    </source>
</evidence>
<keyword evidence="3" id="KW-1185">Reference proteome</keyword>
<comment type="caution">
    <text evidence="2">The sequence shown here is derived from an EMBL/GenBank/DDBJ whole genome shotgun (WGS) entry which is preliminary data.</text>
</comment>
<dbReference type="Proteomes" id="UP001054837">
    <property type="component" value="Unassembled WGS sequence"/>
</dbReference>
<dbReference type="AlphaFoldDB" id="A0AAV4WSV9"/>
<feature type="region of interest" description="Disordered" evidence="1">
    <location>
        <begin position="95"/>
        <end position="138"/>
    </location>
</feature>
<accession>A0AAV4WSV9</accession>
<evidence type="ECO:0000256" key="1">
    <source>
        <dbReference type="SAM" id="MobiDB-lite"/>
    </source>
</evidence>
<proteinExistence type="predicted"/>
<dbReference type="EMBL" id="BPLQ01015118">
    <property type="protein sequence ID" value="GIY86001.1"/>
    <property type="molecule type" value="Genomic_DNA"/>
</dbReference>